<evidence type="ECO:0000259" key="3">
    <source>
        <dbReference type="Pfam" id="PF26366"/>
    </source>
</evidence>
<name>A0A4Q2JX79_9MICO</name>
<gene>
    <name evidence="4" type="ORF">ESP57_03210</name>
</gene>
<dbReference type="RefSeq" id="WP_129230523.1">
    <property type="nucleotide sequence ID" value="NZ_SDPO01000001.1"/>
</dbReference>
<dbReference type="EMBL" id="SDPO01000001">
    <property type="protein sequence ID" value="RXZ50818.1"/>
    <property type="molecule type" value="Genomic_DNA"/>
</dbReference>
<organism evidence="4 5">
    <name type="scientific">Agromyces fucosus</name>
    <dbReference type="NCBI Taxonomy" id="41985"/>
    <lineage>
        <taxon>Bacteria</taxon>
        <taxon>Bacillati</taxon>
        <taxon>Actinomycetota</taxon>
        <taxon>Actinomycetes</taxon>
        <taxon>Micrococcales</taxon>
        <taxon>Microbacteriaceae</taxon>
        <taxon>Agromyces</taxon>
    </lineage>
</organism>
<feature type="compositionally biased region" description="Low complexity" evidence="1">
    <location>
        <begin position="292"/>
        <end position="306"/>
    </location>
</feature>
<keyword evidence="2" id="KW-1133">Transmembrane helix</keyword>
<keyword evidence="5" id="KW-1185">Reference proteome</keyword>
<feature type="region of interest" description="Disordered" evidence="1">
    <location>
        <begin position="223"/>
        <end position="254"/>
    </location>
</feature>
<accession>A0A4Q2JX79</accession>
<keyword evidence="2" id="KW-0812">Transmembrane</keyword>
<feature type="region of interest" description="Disordered" evidence="1">
    <location>
        <begin position="292"/>
        <end position="320"/>
    </location>
</feature>
<keyword evidence="2" id="KW-0472">Membrane</keyword>
<comment type="caution">
    <text evidence="4">The sequence shown here is derived from an EMBL/GenBank/DDBJ whole genome shotgun (WGS) entry which is preliminary data.</text>
</comment>
<sequence length="619" mass="64605">MRFVFAIVAFIAAAVMIGLGIAQRTVFLEPDRVSMSAELSGGEADFIVVEPEALAAHPGKQTITVSGSPKAFLSYGRSSDVEAWLGDTPYVSVGYDEGADELTNEIVVPKPVDDSTPVAPTTPPTTGTEADAVAPEEPSPSGSDLWLDEFTDDLVLTTTIDVPDDIALLVSADGGDELPSRVKIDWPLDNATPWAGPLIVGGALVFLVGIALVIAGFMNHRRMRGPRRNLPKGPRGKLPSAPKPGRTQIGGGRRSIGRAKRVAIVPLLVIPALALSACSADYWPNFDQQAAPETTAPATAPATPVPTDEPEEDTPVTQPAVTVPQMERIMRRVAVFATDVDASRDATVAAERFTGPALEARTANYAIRGSLAEHPLPTPIPASPLTLTLPQQATGWPRTVLTIAKNSDDPTIAPSALTLVQQSPRENYKILYAISLAPDAEVPEVAPASIGAAPISPEFKGLVMPTGQVAAAYADVLLKGEASEFYPMFDAEGDTLMQQLGPAGQKAINDGLPATVDASYSNAVGDSPTIALATNDAGALVSVSIEQTENVVPNDGGTIGFQPGPAAALSGFTGKSAKGVQRVIGIQLLFYVPGVGNESEDQIRLLGWSESLIGASEVP</sequence>
<feature type="region of interest" description="Disordered" evidence="1">
    <location>
        <begin position="110"/>
        <end position="143"/>
    </location>
</feature>
<feature type="transmembrane region" description="Helical" evidence="2">
    <location>
        <begin position="262"/>
        <end position="283"/>
    </location>
</feature>
<feature type="compositionally biased region" description="Low complexity" evidence="1">
    <location>
        <begin position="116"/>
        <end position="128"/>
    </location>
</feature>
<dbReference type="AlphaFoldDB" id="A0A4Q2JX79"/>
<evidence type="ECO:0000313" key="4">
    <source>
        <dbReference type="EMBL" id="RXZ50818.1"/>
    </source>
</evidence>
<feature type="domain" description="DUF8094" evidence="3">
    <location>
        <begin position="318"/>
        <end position="616"/>
    </location>
</feature>
<dbReference type="OrthoDB" id="3265533at2"/>
<dbReference type="Proteomes" id="UP000292935">
    <property type="component" value="Unassembled WGS sequence"/>
</dbReference>
<feature type="transmembrane region" description="Helical" evidence="2">
    <location>
        <begin position="194"/>
        <end position="218"/>
    </location>
</feature>
<evidence type="ECO:0000256" key="1">
    <source>
        <dbReference type="SAM" id="MobiDB-lite"/>
    </source>
</evidence>
<reference evidence="4 5" key="1">
    <citation type="submission" date="2019-01" db="EMBL/GenBank/DDBJ databases">
        <authorList>
            <person name="Li J."/>
        </authorList>
    </citation>
    <scope>NUCLEOTIDE SEQUENCE [LARGE SCALE GENOMIC DNA]</scope>
    <source>
        <strain evidence="4 5">CCUG 35506</strain>
    </source>
</reference>
<dbReference type="InterPro" id="IPR058407">
    <property type="entry name" value="DUF8094"/>
</dbReference>
<protein>
    <recommendedName>
        <fullName evidence="3">DUF8094 domain-containing protein</fullName>
    </recommendedName>
</protein>
<evidence type="ECO:0000313" key="5">
    <source>
        <dbReference type="Proteomes" id="UP000292935"/>
    </source>
</evidence>
<proteinExistence type="predicted"/>
<evidence type="ECO:0000256" key="2">
    <source>
        <dbReference type="SAM" id="Phobius"/>
    </source>
</evidence>
<dbReference type="Pfam" id="PF26366">
    <property type="entry name" value="DUF8094"/>
    <property type="match status" value="1"/>
</dbReference>